<dbReference type="InterPro" id="IPR003439">
    <property type="entry name" value="ABC_transporter-like_ATP-bd"/>
</dbReference>
<keyword evidence="8" id="KW-1185">Reference proteome</keyword>
<keyword evidence="2" id="KW-0813">Transport</keyword>
<comment type="caution">
    <text evidence="7">The sequence shown here is derived from an EMBL/GenBank/DDBJ whole genome shotgun (WGS) entry which is preliminary data.</text>
</comment>
<evidence type="ECO:0000313" key="7">
    <source>
        <dbReference type="EMBL" id="MDO8107492.1"/>
    </source>
</evidence>
<evidence type="ECO:0000256" key="2">
    <source>
        <dbReference type="ARBA" id="ARBA00022448"/>
    </source>
</evidence>
<dbReference type="SMART" id="SM00382">
    <property type="entry name" value="AAA"/>
    <property type="match status" value="1"/>
</dbReference>
<dbReference type="PROSITE" id="PS00211">
    <property type="entry name" value="ABC_TRANSPORTER_1"/>
    <property type="match status" value="1"/>
</dbReference>
<evidence type="ECO:0000259" key="6">
    <source>
        <dbReference type="PROSITE" id="PS50893"/>
    </source>
</evidence>
<dbReference type="PROSITE" id="PS50893">
    <property type="entry name" value="ABC_TRANSPORTER_2"/>
    <property type="match status" value="1"/>
</dbReference>
<name>A0ABT9D9B3_9CELL</name>
<evidence type="ECO:0000256" key="3">
    <source>
        <dbReference type="ARBA" id="ARBA00022741"/>
    </source>
</evidence>
<keyword evidence="4 7" id="KW-0067">ATP-binding</keyword>
<dbReference type="EMBL" id="JAUQYP010000001">
    <property type="protein sequence ID" value="MDO8107492.1"/>
    <property type="molecule type" value="Genomic_DNA"/>
</dbReference>
<dbReference type="PANTHER" id="PTHR42711:SF16">
    <property type="entry name" value="ABC TRANSPORTER ATP-BINDING PROTEIN"/>
    <property type="match status" value="1"/>
</dbReference>
<dbReference type="InterPro" id="IPR003593">
    <property type="entry name" value="AAA+_ATPase"/>
</dbReference>
<protein>
    <submittedName>
        <fullName evidence="7">ABC transporter ATP-binding protein</fullName>
    </submittedName>
</protein>
<organism evidence="7 8">
    <name type="scientific">Actinotalea lenta</name>
    <dbReference type="NCBI Taxonomy" id="3064654"/>
    <lineage>
        <taxon>Bacteria</taxon>
        <taxon>Bacillati</taxon>
        <taxon>Actinomycetota</taxon>
        <taxon>Actinomycetes</taxon>
        <taxon>Micrococcales</taxon>
        <taxon>Cellulomonadaceae</taxon>
        <taxon>Actinotalea</taxon>
    </lineage>
</organism>
<reference evidence="7 8" key="1">
    <citation type="submission" date="2023-07" db="EMBL/GenBank/DDBJ databases">
        <title>Description of novel actinomycetes strains, isolated from tidal flat sediment.</title>
        <authorList>
            <person name="Lu C."/>
        </authorList>
    </citation>
    <scope>NUCLEOTIDE SEQUENCE [LARGE SCALE GENOMIC DNA]</scope>
    <source>
        <strain evidence="7 8">SYSU T00b441</strain>
    </source>
</reference>
<evidence type="ECO:0000256" key="4">
    <source>
        <dbReference type="ARBA" id="ARBA00022840"/>
    </source>
</evidence>
<dbReference type="InterPro" id="IPR050763">
    <property type="entry name" value="ABC_transporter_ATP-binding"/>
</dbReference>
<feature type="domain" description="ABC transporter" evidence="6">
    <location>
        <begin position="3"/>
        <end position="226"/>
    </location>
</feature>
<proteinExistence type="predicted"/>
<evidence type="ECO:0000313" key="8">
    <source>
        <dbReference type="Proteomes" id="UP001232536"/>
    </source>
</evidence>
<dbReference type="RefSeq" id="WP_304601113.1">
    <property type="nucleotide sequence ID" value="NZ_JAUQYO010000001.1"/>
</dbReference>
<dbReference type="InterPro" id="IPR017871">
    <property type="entry name" value="ABC_transporter-like_CS"/>
</dbReference>
<comment type="subcellular location">
    <subcellularLocation>
        <location evidence="1">Cell membrane</location>
        <topology evidence="1">Peripheral membrane protein</topology>
    </subcellularLocation>
</comment>
<dbReference type="GO" id="GO:0005524">
    <property type="term" value="F:ATP binding"/>
    <property type="evidence" value="ECO:0007669"/>
    <property type="project" value="UniProtKB-KW"/>
</dbReference>
<accession>A0ABT9D9B3</accession>
<dbReference type="Gene3D" id="3.40.50.300">
    <property type="entry name" value="P-loop containing nucleotide triphosphate hydrolases"/>
    <property type="match status" value="1"/>
</dbReference>
<keyword evidence="5" id="KW-0046">Antibiotic resistance</keyword>
<sequence length="298" mass="32022">MSLVASKLVVRYGRHEALAGVNLTAPTGRLTALLGPNGAGKTTLVECTVGLRQPTSGTLEVLGRAPTDRALRTRVGVMLQDGGLPLAAPAGYVLRHVAAMHANPRDLRELSDRLGLGPLWRRPVRRLSGGERQRFALATALVGRPELVLLDEPTAGLDPQARLAVHDLVRELRADGATILLTTHLTHEAAELADHVVVLDAGRVRASGTPQELVGTDRGLRILLDTDPTPFRAELETLLRVPVVASPRLLEVQGTPTPAVLHQVTGWARDRDVRILELAAGHRSLEDVVLALTGRELR</sequence>
<dbReference type="Pfam" id="PF00005">
    <property type="entry name" value="ABC_tran"/>
    <property type="match status" value="1"/>
</dbReference>
<dbReference type="CDD" id="cd03230">
    <property type="entry name" value="ABC_DR_subfamily_A"/>
    <property type="match status" value="1"/>
</dbReference>
<gene>
    <name evidence="7" type="ORF">Q6348_09830</name>
</gene>
<dbReference type="InterPro" id="IPR027417">
    <property type="entry name" value="P-loop_NTPase"/>
</dbReference>
<evidence type="ECO:0000256" key="1">
    <source>
        <dbReference type="ARBA" id="ARBA00004202"/>
    </source>
</evidence>
<keyword evidence="3" id="KW-0547">Nucleotide-binding</keyword>
<dbReference type="Proteomes" id="UP001232536">
    <property type="component" value="Unassembled WGS sequence"/>
</dbReference>
<evidence type="ECO:0000256" key="5">
    <source>
        <dbReference type="ARBA" id="ARBA00023251"/>
    </source>
</evidence>
<dbReference type="PANTHER" id="PTHR42711">
    <property type="entry name" value="ABC TRANSPORTER ATP-BINDING PROTEIN"/>
    <property type="match status" value="1"/>
</dbReference>
<dbReference type="SUPFAM" id="SSF52540">
    <property type="entry name" value="P-loop containing nucleoside triphosphate hydrolases"/>
    <property type="match status" value="1"/>
</dbReference>